<evidence type="ECO:0000256" key="7">
    <source>
        <dbReference type="SAM" id="MobiDB-lite"/>
    </source>
</evidence>
<keyword evidence="5" id="KW-0234">DNA repair</keyword>
<dbReference type="GO" id="GO:0045002">
    <property type="term" value="P:double-strand break repair via single-strand annealing"/>
    <property type="evidence" value="ECO:0007669"/>
    <property type="project" value="InterPro"/>
</dbReference>
<dbReference type="GO" id="GO:0000730">
    <property type="term" value="P:DNA recombinase assembly"/>
    <property type="evidence" value="ECO:0007669"/>
    <property type="project" value="InterPro"/>
</dbReference>
<feature type="compositionally biased region" description="Low complexity" evidence="7">
    <location>
        <begin position="484"/>
        <end position="500"/>
    </location>
</feature>
<dbReference type="Pfam" id="PF04098">
    <property type="entry name" value="Rad52_Rad22"/>
    <property type="match status" value="1"/>
</dbReference>
<dbReference type="GO" id="GO:0005634">
    <property type="term" value="C:nucleus"/>
    <property type="evidence" value="ECO:0007669"/>
    <property type="project" value="InterPro"/>
</dbReference>
<evidence type="ECO:0000256" key="2">
    <source>
        <dbReference type="ARBA" id="ARBA00022763"/>
    </source>
</evidence>
<feature type="compositionally biased region" description="Polar residues" evidence="7">
    <location>
        <begin position="371"/>
        <end position="381"/>
    </location>
</feature>
<dbReference type="InterPro" id="IPR004585">
    <property type="entry name" value="DNA_recomb/repair_Rad52"/>
</dbReference>
<dbReference type="InterPro" id="IPR041247">
    <property type="entry name" value="Rad52_fam"/>
</dbReference>
<keyword evidence="3" id="KW-0238">DNA-binding</keyword>
<gene>
    <name evidence="8" type="ORF">NKR19_g7396</name>
</gene>
<dbReference type="FunFam" id="3.30.390.80:FF:000001">
    <property type="entry name" value="DNA repair protein RAD52 homolog"/>
    <property type="match status" value="1"/>
</dbReference>
<feature type="compositionally biased region" description="Low complexity" evidence="7">
    <location>
        <begin position="360"/>
        <end position="370"/>
    </location>
</feature>
<evidence type="ECO:0000313" key="8">
    <source>
        <dbReference type="EMBL" id="KAJ9141610.1"/>
    </source>
</evidence>
<dbReference type="AlphaFoldDB" id="A0AA38VGF5"/>
<evidence type="ECO:0000256" key="5">
    <source>
        <dbReference type="ARBA" id="ARBA00023204"/>
    </source>
</evidence>
<reference evidence="8" key="1">
    <citation type="submission" date="2022-07" db="EMBL/GenBank/DDBJ databases">
        <title>Fungi with potential for degradation of polypropylene.</title>
        <authorList>
            <person name="Gostincar C."/>
        </authorList>
    </citation>
    <scope>NUCLEOTIDE SEQUENCE</scope>
    <source>
        <strain evidence="8">EXF-13287</strain>
    </source>
</reference>
<dbReference type="PANTHER" id="PTHR12132">
    <property type="entry name" value="DNA REPAIR AND RECOMBINATION PROTEIN RAD52, RAD59"/>
    <property type="match status" value="1"/>
</dbReference>
<keyword evidence="4" id="KW-0233">DNA recombination</keyword>
<feature type="compositionally biased region" description="Polar residues" evidence="7">
    <location>
        <begin position="336"/>
        <end position="359"/>
    </location>
</feature>
<keyword evidence="9" id="KW-1185">Reference proteome</keyword>
<evidence type="ECO:0000256" key="6">
    <source>
        <dbReference type="ARBA" id="ARBA00077224"/>
    </source>
</evidence>
<dbReference type="GO" id="GO:0006312">
    <property type="term" value="P:mitotic recombination"/>
    <property type="evidence" value="ECO:0007669"/>
    <property type="project" value="TreeGrafter"/>
</dbReference>
<sequence>MPAPGQQHTNIANPFEEPQQRVSQYTAQEIATLQSRLDKQLGPEYISTRPGAGGQKLHYVTAEKCIQLANEVFGFNGWSSSIQNIQVDFVEEHPQTMKVSLGLSVIIRVTLRDGTYHEDIGYGHIENCKGKAAAFEKAKKEGTTDGLKRALRCFGNVLGNCIYDKAYLAKISKMKVEPTKFDEGRLHRHHDFIKKEPVDDAKKAEVEAQALATIESFDDMFAEFDEADFNVAEDDAHPDEVALTDTFTPDSNYQTQNQPAANASSMNPPARPLARSSSSGSTHNPGPHTPNQQQNSRSNQQYGAQSTGAQNQVRQQGQRPPQQQFNQNRPQQQQQSMHRNQTTNSSNVNNHTGKSNINHSSGSTASNGSSRQTPQQPHTTSAPGAGAGAPPGGEATGFFSARAVKEIPEDALATGASLAPQAGQIFNPHAESPSIRKTPGIDHTKSKPLARNGQHVAPPSTQEARAGGSSAPGTNGPSAGMSSRPVPQQQPRPGNVVNPQFDAARRIGAPGGPGSPLANRGQYRPPTIVNKRPLDGSAAGAVQARPPLADVSNNAGGAVAMGISGPDVKRLKMG</sequence>
<dbReference type="InterPro" id="IPR042525">
    <property type="entry name" value="Rad52_Rad59_Rad22_sf"/>
</dbReference>
<dbReference type="SUPFAM" id="SSF54768">
    <property type="entry name" value="dsRNA-binding domain-like"/>
    <property type="match status" value="1"/>
</dbReference>
<keyword evidence="2" id="KW-0227">DNA damage</keyword>
<dbReference type="Proteomes" id="UP001174691">
    <property type="component" value="Unassembled WGS sequence"/>
</dbReference>
<feature type="compositionally biased region" description="Low complexity" evidence="7">
    <location>
        <begin position="259"/>
        <end position="268"/>
    </location>
</feature>
<protein>
    <recommendedName>
        <fullName evidence="6">RAD52 homolog</fullName>
    </recommendedName>
</protein>
<feature type="compositionally biased region" description="Low complexity" evidence="7">
    <location>
        <begin position="291"/>
        <end position="301"/>
    </location>
</feature>
<accession>A0AA38VGF5</accession>
<comment type="similarity">
    <text evidence="1">Belongs to the RAD52 family.</text>
</comment>
<feature type="compositionally biased region" description="Polar residues" evidence="7">
    <location>
        <begin position="245"/>
        <end position="258"/>
    </location>
</feature>
<evidence type="ECO:0000256" key="3">
    <source>
        <dbReference type="ARBA" id="ARBA00023125"/>
    </source>
</evidence>
<proteinExistence type="inferred from homology"/>
<feature type="region of interest" description="Disordered" evidence="7">
    <location>
        <begin position="242"/>
        <end position="574"/>
    </location>
</feature>
<dbReference type="InterPro" id="IPR007232">
    <property type="entry name" value="Rad52_Rad59_Rad22"/>
</dbReference>
<feature type="compositionally biased region" description="Gly residues" evidence="7">
    <location>
        <begin position="385"/>
        <end position="395"/>
    </location>
</feature>
<dbReference type="GO" id="GO:0003697">
    <property type="term" value="F:single-stranded DNA binding"/>
    <property type="evidence" value="ECO:0007669"/>
    <property type="project" value="UniProtKB-ARBA"/>
</dbReference>
<name>A0AA38VGF5_9PEZI</name>
<feature type="compositionally biased region" description="Polar residues" evidence="7">
    <location>
        <begin position="471"/>
        <end position="481"/>
    </location>
</feature>
<evidence type="ECO:0000313" key="9">
    <source>
        <dbReference type="Proteomes" id="UP001174691"/>
    </source>
</evidence>
<evidence type="ECO:0000256" key="1">
    <source>
        <dbReference type="ARBA" id="ARBA00006638"/>
    </source>
</evidence>
<evidence type="ECO:0000256" key="4">
    <source>
        <dbReference type="ARBA" id="ARBA00023172"/>
    </source>
</evidence>
<comment type="caution">
    <text evidence="8">The sequence shown here is derived from an EMBL/GenBank/DDBJ whole genome shotgun (WGS) entry which is preliminary data.</text>
</comment>
<dbReference type="Gene3D" id="3.30.390.80">
    <property type="entry name" value="DNA repair protein Rad52/59/22"/>
    <property type="match status" value="1"/>
</dbReference>
<dbReference type="EMBL" id="JANBVN010000128">
    <property type="protein sequence ID" value="KAJ9141610.1"/>
    <property type="molecule type" value="Genomic_DNA"/>
</dbReference>
<dbReference type="PANTHER" id="PTHR12132:SF1">
    <property type="entry name" value="DNA REPAIR PROTEIN RAD52 HOMOLOG"/>
    <property type="match status" value="1"/>
</dbReference>
<feature type="compositionally biased region" description="Low complexity" evidence="7">
    <location>
        <begin position="310"/>
        <end position="335"/>
    </location>
</feature>
<dbReference type="NCBIfam" id="TIGR00607">
    <property type="entry name" value="rad52"/>
    <property type="match status" value="1"/>
</dbReference>
<organism evidence="8 9">
    <name type="scientific">Coniochaeta hoffmannii</name>
    <dbReference type="NCBI Taxonomy" id="91930"/>
    <lineage>
        <taxon>Eukaryota</taxon>
        <taxon>Fungi</taxon>
        <taxon>Dikarya</taxon>
        <taxon>Ascomycota</taxon>
        <taxon>Pezizomycotina</taxon>
        <taxon>Sordariomycetes</taxon>
        <taxon>Sordariomycetidae</taxon>
        <taxon>Coniochaetales</taxon>
        <taxon>Coniochaetaceae</taxon>
        <taxon>Coniochaeta</taxon>
    </lineage>
</organism>